<dbReference type="Proteomes" id="UP001157034">
    <property type="component" value="Unassembled WGS sequence"/>
</dbReference>
<organism evidence="1 2">
    <name type="scientific">Pseudolysinimonas kribbensis</name>
    <dbReference type="NCBI Taxonomy" id="433641"/>
    <lineage>
        <taxon>Bacteria</taxon>
        <taxon>Bacillati</taxon>
        <taxon>Actinomycetota</taxon>
        <taxon>Actinomycetes</taxon>
        <taxon>Micrococcales</taxon>
        <taxon>Microbacteriaceae</taxon>
        <taxon>Pseudolysinimonas</taxon>
    </lineage>
</organism>
<gene>
    <name evidence="1" type="ORF">GCM10025881_05720</name>
</gene>
<protein>
    <recommendedName>
        <fullName evidence="3">SDR family NAD(P)-dependent oxidoreductase</fullName>
    </recommendedName>
</protein>
<evidence type="ECO:0000313" key="1">
    <source>
        <dbReference type="EMBL" id="GMA93748.1"/>
    </source>
</evidence>
<keyword evidence="2" id="KW-1185">Reference proteome</keyword>
<dbReference type="RefSeq" id="WP_284252686.1">
    <property type="nucleotide sequence ID" value="NZ_BAAAQO010000003.1"/>
</dbReference>
<dbReference type="EMBL" id="BSVB01000001">
    <property type="protein sequence ID" value="GMA93748.1"/>
    <property type="molecule type" value="Genomic_DNA"/>
</dbReference>
<dbReference type="Gene3D" id="3.40.50.720">
    <property type="entry name" value="NAD(P)-binding Rossmann-like Domain"/>
    <property type="match status" value="1"/>
</dbReference>
<dbReference type="PANTHER" id="PTHR43431:SF7">
    <property type="entry name" value="OXIDOREDUCTASE, SHORT CHAIN DEHYDROGENASE_REDUCTASE FAMILY (AFU_ORTHOLOGUE AFUA_5G14000)"/>
    <property type="match status" value="1"/>
</dbReference>
<proteinExistence type="predicted"/>
<dbReference type="InterPro" id="IPR002347">
    <property type="entry name" value="SDR_fam"/>
</dbReference>
<dbReference type="InterPro" id="IPR036291">
    <property type="entry name" value="NAD(P)-bd_dom_sf"/>
</dbReference>
<dbReference type="PANTHER" id="PTHR43431">
    <property type="entry name" value="OXIDOREDUCTASE, SHORT CHAIN DEHYDROGENASE/REDUCTASE FAMILY (AFU_ORTHOLOGUE AFUA_5G14000)"/>
    <property type="match status" value="1"/>
</dbReference>
<comment type="caution">
    <text evidence="1">The sequence shown here is derived from an EMBL/GenBank/DDBJ whole genome shotgun (WGS) entry which is preliminary data.</text>
</comment>
<sequence>MASSIVILGAGPGLGRSVAARFTREGYAAVLVGRRAENLARIAADLPGRAVTLTADLGDTGALPDLIGRIRDEVGDPDVLYFASQPGGTNAGFTPAADLTPDAFPSYLALALYTPVAMVHAFLPAMLERGAGAVLVAQGMAAVRGLPGMSGPGPVLAAQRNYLQSLEAEVGPRGVFVGRLYIGAAIEGTPFHASRAEARAAGRPVAPFPDADPVLLADMLWTMREEGVHERLYPAGA</sequence>
<name>A0ABQ6JZH8_9MICO</name>
<dbReference type="SUPFAM" id="SSF51735">
    <property type="entry name" value="NAD(P)-binding Rossmann-fold domains"/>
    <property type="match status" value="1"/>
</dbReference>
<reference evidence="2" key="1">
    <citation type="journal article" date="2019" name="Int. J. Syst. Evol. Microbiol.">
        <title>The Global Catalogue of Microorganisms (GCM) 10K type strain sequencing project: providing services to taxonomists for standard genome sequencing and annotation.</title>
        <authorList>
            <consortium name="The Broad Institute Genomics Platform"/>
            <consortium name="The Broad Institute Genome Sequencing Center for Infectious Disease"/>
            <person name="Wu L."/>
            <person name="Ma J."/>
        </authorList>
    </citation>
    <scope>NUCLEOTIDE SEQUENCE [LARGE SCALE GENOMIC DNA]</scope>
    <source>
        <strain evidence="2">NBRC 108894</strain>
    </source>
</reference>
<dbReference type="Pfam" id="PF00106">
    <property type="entry name" value="adh_short"/>
    <property type="match status" value="1"/>
</dbReference>
<evidence type="ECO:0008006" key="3">
    <source>
        <dbReference type="Google" id="ProtNLM"/>
    </source>
</evidence>
<evidence type="ECO:0000313" key="2">
    <source>
        <dbReference type="Proteomes" id="UP001157034"/>
    </source>
</evidence>
<accession>A0ABQ6JZH8</accession>